<evidence type="ECO:0000313" key="1">
    <source>
        <dbReference type="EMBL" id="QHT01066.1"/>
    </source>
</evidence>
<proteinExistence type="predicted"/>
<dbReference type="AlphaFoldDB" id="A0A6C0C8K8"/>
<sequence>MLLPPDNDSLNKNRRLALPPNIDAMEGLIRDQWKKVYKTDILNACQEKPHPTLHRECLKVAGILLCRYLTDRNVFGLRILEIMAGNCEASKVIQGEIKAKYESWKYTDIGDYAKGCEQMDAICAVEKYGKEYNTLLMISPPPGSIDYLHVHSSYGDYFACKKFIEMETGEQRYIIIIGELGGSDASQGMYLYMMKHPSLILEFRCTFLIAKDHQGGPVEKEVFVFSIWK</sequence>
<reference evidence="1" key="1">
    <citation type="journal article" date="2020" name="Nature">
        <title>Giant virus diversity and host interactions through global metagenomics.</title>
        <authorList>
            <person name="Schulz F."/>
            <person name="Roux S."/>
            <person name="Paez-Espino D."/>
            <person name="Jungbluth S."/>
            <person name="Walsh D.A."/>
            <person name="Denef V.J."/>
            <person name="McMahon K.D."/>
            <person name="Konstantinidis K.T."/>
            <person name="Eloe-Fadrosh E.A."/>
            <person name="Kyrpides N.C."/>
            <person name="Woyke T."/>
        </authorList>
    </citation>
    <scope>NUCLEOTIDE SEQUENCE</scope>
    <source>
        <strain evidence="1">GVMAG-M-3300020192-26</strain>
    </source>
</reference>
<organism evidence="1">
    <name type="scientific">viral metagenome</name>
    <dbReference type="NCBI Taxonomy" id="1070528"/>
    <lineage>
        <taxon>unclassified sequences</taxon>
        <taxon>metagenomes</taxon>
        <taxon>organismal metagenomes</taxon>
    </lineage>
</organism>
<protein>
    <submittedName>
        <fullName evidence="1">Uncharacterized protein</fullName>
    </submittedName>
</protein>
<name>A0A6C0C8K8_9ZZZZ</name>
<accession>A0A6C0C8K8</accession>
<dbReference type="EMBL" id="MN739363">
    <property type="protein sequence ID" value="QHT01066.1"/>
    <property type="molecule type" value="Genomic_DNA"/>
</dbReference>